<evidence type="ECO:0000256" key="7">
    <source>
        <dbReference type="ARBA" id="ARBA00023002"/>
    </source>
</evidence>
<dbReference type="InterPro" id="IPR036291">
    <property type="entry name" value="NAD(P)-bd_dom_sf"/>
</dbReference>
<feature type="domain" description="Ketoreductase" evidence="13">
    <location>
        <begin position="41"/>
        <end position="222"/>
    </location>
</feature>
<reference evidence="14 15" key="1">
    <citation type="submission" date="2016-07" db="EMBL/GenBank/DDBJ databases">
        <title>Pervasive Adenine N6-methylation of Active Genes in Fungi.</title>
        <authorList>
            <consortium name="DOE Joint Genome Institute"/>
            <person name="Mondo S.J."/>
            <person name="Dannebaum R.O."/>
            <person name="Kuo R.C."/>
            <person name="Labutti K."/>
            <person name="Haridas S."/>
            <person name="Kuo A."/>
            <person name="Salamov A."/>
            <person name="Ahrendt S.R."/>
            <person name="Lipzen A."/>
            <person name="Sullivan W."/>
            <person name="Andreopoulos W.B."/>
            <person name="Clum A."/>
            <person name="Lindquist E."/>
            <person name="Daum C."/>
            <person name="Ramamoorthy G.K."/>
            <person name="Gryganskyi A."/>
            <person name="Culley D."/>
            <person name="Magnuson J.K."/>
            <person name="James T.Y."/>
            <person name="O'Malley M.A."/>
            <person name="Stajich J.E."/>
            <person name="Spatafora J.W."/>
            <person name="Visel A."/>
            <person name="Grigoriev I.V."/>
        </authorList>
    </citation>
    <scope>NUCLEOTIDE SEQUENCE [LARGE SCALE GENOMIC DNA]</scope>
    <source>
        <strain evidence="14 15">68-887.2</strain>
    </source>
</reference>
<dbReference type="AlphaFoldDB" id="A0A1Y2BBF6"/>
<dbReference type="EC" id="1.1.1.102" evidence="9"/>
<dbReference type="Gene3D" id="3.40.50.720">
    <property type="entry name" value="NAD(P)-binding Rossmann-like Domain"/>
    <property type="match status" value="1"/>
</dbReference>
<evidence type="ECO:0000256" key="2">
    <source>
        <dbReference type="ARBA" id="ARBA00004760"/>
    </source>
</evidence>
<name>A0A1Y2BBF6_9TREE</name>
<evidence type="ECO:0000313" key="15">
    <source>
        <dbReference type="Proteomes" id="UP000193986"/>
    </source>
</evidence>
<dbReference type="PANTHER" id="PTHR43550:SF3">
    <property type="entry name" value="3-KETODIHYDROSPHINGOSINE REDUCTASE"/>
    <property type="match status" value="1"/>
</dbReference>
<evidence type="ECO:0000256" key="5">
    <source>
        <dbReference type="ARBA" id="ARBA00022857"/>
    </source>
</evidence>
<gene>
    <name evidence="14" type="ORF">BCR39DRAFT_524443</name>
</gene>
<dbReference type="FunCoup" id="A0A1Y2BBF6">
    <property type="interactions" value="98"/>
</dbReference>
<dbReference type="STRING" id="71784.A0A1Y2BBF6"/>
<dbReference type="OrthoDB" id="10267115at2759"/>
<comment type="caution">
    <text evidence="14">The sequence shown here is derived from an EMBL/GenBank/DDBJ whole genome shotgun (WGS) entry which is preliminary data.</text>
</comment>
<feature type="transmembrane region" description="Helical" evidence="12">
    <location>
        <begin position="12"/>
        <end position="32"/>
    </location>
</feature>
<evidence type="ECO:0000313" key="14">
    <source>
        <dbReference type="EMBL" id="ORY32168.1"/>
    </source>
</evidence>
<keyword evidence="6" id="KW-0746">Sphingolipid metabolism</keyword>
<dbReference type="GO" id="GO:0005789">
    <property type="term" value="C:endoplasmic reticulum membrane"/>
    <property type="evidence" value="ECO:0007669"/>
    <property type="project" value="TreeGrafter"/>
</dbReference>
<keyword evidence="7" id="KW-0560">Oxidoreductase</keyword>
<evidence type="ECO:0000256" key="1">
    <source>
        <dbReference type="ARBA" id="ARBA00004240"/>
    </source>
</evidence>
<evidence type="ECO:0000256" key="3">
    <source>
        <dbReference type="ARBA" id="ARBA00004991"/>
    </source>
</evidence>
<dbReference type="PANTHER" id="PTHR43550">
    <property type="entry name" value="3-KETODIHYDROSPHINGOSINE REDUCTASE"/>
    <property type="match status" value="1"/>
</dbReference>
<comment type="function">
    <text evidence="10">Catalyzes the reduction of 3'-oxosphinganine (3-ketodihydrosphingosine/KDS) to sphinganine (dihydrosphingosine/DHS), the second step of de novo sphingolipid biosynthesis.</text>
</comment>
<dbReference type="InterPro" id="IPR057326">
    <property type="entry name" value="KR_dom"/>
</dbReference>
<comment type="subcellular location">
    <subcellularLocation>
        <location evidence="1">Endoplasmic reticulum</location>
    </subcellularLocation>
</comment>
<dbReference type="GO" id="GO:0006666">
    <property type="term" value="P:3-keto-sphinganine metabolic process"/>
    <property type="evidence" value="ECO:0007669"/>
    <property type="project" value="InterPro"/>
</dbReference>
<keyword evidence="5" id="KW-0521">NADP</keyword>
<keyword evidence="12" id="KW-0812">Transmembrane</keyword>
<dbReference type="EMBL" id="MCFC01000011">
    <property type="protein sequence ID" value="ORY32168.1"/>
    <property type="molecule type" value="Genomic_DNA"/>
</dbReference>
<protein>
    <recommendedName>
        <fullName evidence="9">3-dehydrosphinganine reductase</fullName>
        <ecNumber evidence="9">1.1.1.102</ecNumber>
    </recommendedName>
</protein>
<evidence type="ECO:0000256" key="6">
    <source>
        <dbReference type="ARBA" id="ARBA00022919"/>
    </source>
</evidence>
<evidence type="ECO:0000256" key="10">
    <source>
        <dbReference type="ARBA" id="ARBA00044737"/>
    </source>
</evidence>
<dbReference type="PRINTS" id="PR00081">
    <property type="entry name" value="GDHRDH"/>
</dbReference>
<evidence type="ECO:0000256" key="4">
    <source>
        <dbReference type="ARBA" id="ARBA00022824"/>
    </source>
</evidence>
<evidence type="ECO:0000256" key="11">
    <source>
        <dbReference type="ARBA" id="ARBA00048930"/>
    </source>
</evidence>
<dbReference type="InterPro" id="IPR002347">
    <property type="entry name" value="SDR_fam"/>
</dbReference>
<dbReference type="GO" id="GO:0047560">
    <property type="term" value="F:3-dehydrosphinganine reductase activity"/>
    <property type="evidence" value="ECO:0007669"/>
    <property type="project" value="UniProtKB-EC"/>
</dbReference>
<evidence type="ECO:0000259" key="13">
    <source>
        <dbReference type="SMART" id="SM00822"/>
    </source>
</evidence>
<keyword evidence="8" id="KW-0443">Lipid metabolism</keyword>
<evidence type="ECO:0000256" key="12">
    <source>
        <dbReference type="SAM" id="Phobius"/>
    </source>
</evidence>
<dbReference type="SMART" id="SM00822">
    <property type="entry name" value="PKS_KR"/>
    <property type="match status" value="1"/>
</dbReference>
<dbReference type="Proteomes" id="UP000193986">
    <property type="component" value="Unassembled WGS sequence"/>
</dbReference>
<organism evidence="14 15">
    <name type="scientific">Naematelia encephala</name>
    <dbReference type="NCBI Taxonomy" id="71784"/>
    <lineage>
        <taxon>Eukaryota</taxon>
        <taxon>Fungi</taxon>
        <taxon>Dikarya</taxon>
        <taxon>Basidiomycota</taxon>
        <taxon>Agaricomycotina</taxon>
        <taxon>Tremellomycetes</taxon>
        <taxon>Tremellales</taxon>
        <taxon>Naemateliaceae</taxon>
        <taxon>Naematelia</taxon>
    </lineage>
</organism>
<proteinExistence type="predicted"/>
<dbReference type="InParanoid" id="A0A1Y2BBF6"/>
<comment type="catalytic activity">
    <reaction evidence="11">
        <text>sphinganine + NADP(+) = 3-oxosphinganine + NADPH + H(+)</text>
        <dbReference type="Rhea" id="RHEA:22640"/>
        <dbReference type="ChEBI" id="CHEBI:15378"/>
        <dbReference type="ChEBI" id="CHEBI:57783"/>
        <dbReference type="ChEBI" id="CHEBI:57817"/>
        <dbReference type="ChEBI" id="CHEBI:58299"/>
        <dbReference type="ChEBI" id="CHEBI:58349"/>
        <dbReference type="EC" id="1.1.1.102"/>
    </reaction>
    <physiologicalReaction direction="right-to-left" evidence="11">
        <dbReference type="Rhea" id="RHEA:22642"/>
    </physiologicalReaction>
</comment>
<comment type="pathway">
    <text evidence="2">Lipid metabolism; sphingolipid metabolism.</text>
</comment>
<dbReference type="Pfam" id="PF00106">
    <property type="entry name" value="adh_short"/>
    <property type="match status" value="1"/>
</dbReference>
<sequence>MTLVSLIVEQHPVVLFISSLICIYIGHTMLFGKNHFNPTSKHCYIIGGSSGLGKALAEELVRRGADVTIVARRQKPLDETMDILKSIAKPGQKIAAISADLTDATSSQNALNQAIIPFDGKAPDYFFLCAGHSIPRLFVDTTPEQLKAGLDGTFWVQAYTAHAAFKLLASQRAKGSIVFVSSFLGYTSFAGYSSYSPGKFALRGLADTLRSEAIAFPGINIHIFMPAGIDSPGYVNEQLYKHAITKKIEDGDKVISAEECAGHLIRGLEKGYYQPTSYFITDLVRVQTRGACPGNNPILDSLMWLISGPGLPIWRMFADSIVRGFRKDLANELEAKGFYTTPK</sequence>
<keyword evidence="4" id="KW-0256">Endoplasmic reticulum</keyword>
<comment type="pathway">
    <text evidence="3">Sphingolipid metabolism.</text>
</comment>
<accession>A0A1Y2BBF6</accession>
<dbReference type="CDD" id="cd08939">
    <property type="entry name" value="KDSR-like_SDR_c"/>
    <property type="match status" value="1"/>
</dbReference>
<keyword evidence="12" id="KW-0472">Membrane</keyword>
<dbReference type="InterPro" id="IPR045022">
    <property type="entry name" value="KDSR-like"/>
</dbReference>
<keyword evidence="12" id="KW-1133">Transmembrane helix</keyword>
<keyword evidence="15" id="KW-1185">Reference proteome</keyword>
<evidence type="ECO:0000256" key="9">
    <source>
        <dbReference type="ARBA" id="ARBA00026112"/>
    </source>
</evidence>
<dbReference type="GO" id="GO:0030148">
    <property type="term" value="P:sphingolipid biosynthetic process"/>
    <property type="evidence" value="ECO:0007669"/>
    <property type="project" value="InterPro"/>
</dbReference>
<evidence type="ECO:0000256" key="8">
    <source>
        <dbReference type="ARBA" id="ARBA00023098"/>
    </source>
</evidence>
<dbReference type="SUPFAM" id="SSF51735">
    <property type="entry name" value="NAD(P)-binding Rossmann-fold domains"/>
    <property type="match status" value="1"/>
</dbReference>